<evidence type="ECO:0000256" key="4">
    <source>
        <dbReference type="ARBA" id="ARBA00022692"/>
    </source>
</evidence>
<dbReference type="InterPro" id="IPR035906">
    <property type="entry name" value="MetI-like_sf"/>
</dbReference>
<dbReference type="GO" id="GO:0005886">
    <property type="term" value="C:plasma membrane"/>
    <property type="evidence" value="ECO:0007669"/>
    <property type="project" value="UniProtKB-SubCell"/>
</dbReference>
<dbReference type="Gene3D" id="1.10.3720.10">
    <property type="entry name" value="MetI-like"/>
    <property type="match status" value="1"/>
</dbReference>
<evidence type="ECO:0000256" key="5">
    <source>
        <dbReference type="ARBA" id="ARBA00022989"/>
    </source>
</evidence>
<dbReference type="PROSITE" id="PS50928">
    <property type="entry name" value="ABC_TM1"/>
    <property type="match status" value="1"/>
</dbReference>
<dbReference type="AlphaFoldDB" id="A0A1X7KJU7"/>
<evidence type="ECO:0000256" key="1">
    <source>
        <dbReference type="ARBA" id="ARBA00004651"/>
    </source>
</evidence>
<reference evidence="10" key="1">
    <citation type="submission" date="2017-04" db="EMBL/GenBank/DDBJ databases">
        <authorList>
            <person name="Varghese N."/>
            <person name="Submissions S."/>
        </authorList>
    </citation>
    <scope>NUCLEOTIDE SEQUENCE [LARGE SCALE GENOMIC DNA]</scope>
    <source>
        <strain evidence="10">USBA 82</strain>
    </source>
</reference>
<organism evidence="9 10">
    <name type="scientific">Dethiosulfovibrio salsuginis</name>
    <dbReference type="NCBI Taxonomy" id="561720"/>
    <lineage>
        <taxon>Bacteria</taxon>
        <taxon>Thermotogati</taxon>
        <taxon>Synergistota</taxon>
        <taxon>Synergistia</taxon>
        <taxon>Synergistales</taxon>
        <taxon>Dethiosulfovibrionaceae</taxon>
        <taxon>Dethiosulfovibrio</taxon>
    </lineage>
</organism>
<keyword evidence="2 7" id="KW-0813">Transport</keyword>
<dbReference type="STRING" id="561720.SAMN06275492_12925"/>
<accession>A0A1X7KJU7</accession>
<dbReference type="SUPFAM" id="SSF161098">
    <property type="entry name" value="MetI-like"/>
    <property type="match status" value="1"/>
</dbReference>
<comment type="similarity">
    <text evidence="7">Belongs to the binding-protein-dependent transport system permease family.</text>
</comment>
<dbReference type="InterPro" id="IPR000515">
    <property type="entry name" value="MetI-like"/>
</dbReference>
<keyword evidence="10" id="KW-1185">Reference proteome</keyword>
<evidence type="ECO:0000256" key="3">
    <source>
        <dbReference type="ARBA" id="ARBA00022475"/>
    </source>
</evidence>
<feature type="domain" description="ABC transmembrane type-1" evidence="8">
    <location>
        <begin position="1"/>
        <end position="113"/>
    </location>
</feature>
<keyword evidence="3" id="KW-1003">Cell membrane</keyword>
<evidence type="ECO:0000256" key="2">
    <source>
        <dbReference type="ARBA" id="ARBA00022448"/>
    </source>
</evidence>
<evidence type="ECO:0000259" key="8">
    <source>
        <dbReference type="PROSITE" id="PS50928"/>
    </source>
</evidence>
<keyword evidence="4 7" id="KW-0812">Transmembrane</keyword>
<proteinExistence type="inferred from homology"/>
<keyword evidence="5 7" id="KW-1133">Transmembrane helix</keyword>
<evidence type="ECO:0000313" key="10">
    <source>
        <dbReference type="Proteomes" id="UP000193355"/>
    </source>
</evidence>
<gene>
    <name evidence="9" type="ORF">SAMN06275492_12925</name>
</gene>
<dbReference type="PANTHER" id="PTHR43163:SF6">
    <property type="entry name" value="DIPEPTIDE TRANSPORT SYSTEM PERMEASE PROTEIN DPPB-RELATED"/>
    <property type="match status" value="1"/>
</dbReference>
<dbReference type="GO" id="GO:0055085">
    <property type="term" value="P:transmembrane transport"/>
    <property type="evidence" value="ECO:0007669"/>
    <property type="project" value="InterPro"/>
</dbReference>
<keyword evidence="6 7" id="KW-0472">Membrane</keyword>
<dbReference type="EMBL" id="FXBB01000029">
    <property type="protein sequence ID" value="SMG41361.1"/>
    <property type="molecule type" value="Genomic_DNA"/>
</dbReference>
<comment type="subcellular location">
    <subcellularLocation>
        <location evidence="1 7">Cell membrane</location>
        <topology evidence="1 7">Multi-pass membrane protein</topology>
    </subcellularLocation>
</comment>
<evidence type="ECO:0000256" key="6">
    <source>
        <dbReference type="ARBA" id="ARBA00023136"/>
    </source>
</evidence>
<feature type="transmembrane region" description="Helical" evidence="7">
    <location>
        <begin position="45"/>
        <end position="74"/>
    </location>
</feature>
<dbReference type="Proteomes" id="UP000193355">
    <property type="component" value="Unassembled WGS sequence"/>
</dbReference>
<feature type="transmembrane region" description="Helical" evidence="7">
    <location>
        <begin position="94"/>
        <end position="116"/>
    </location>
</feature>
<evidence type="ECO:0000256" key="7">
    <source>
        <dbReference type="RuleBase" id="RU363032"/>
    </source>
</evidence>
<evidence type="ECO:0000313" key="9">
    <source>
        <dbReference type="EMBL" id="SMG41361.1"/>
    </source>
</evidence>
<protein>
    <submittedName>
        <fullName evidence="9">Peptide/nickel transport system permease protein</fullName>
    </submittedName>
</protein>
<dbReference type="Pfam" id="PF00528">
    <property type="entry name" value="BPD_transp_1"/>
    <property type="match status" value="1"/>
</dbReference>
<dbReference type="PANTHER" id="PTHR43163">
    <property type="entry name" value="DIPEPTIDE TRANSPORT SYSTEM PERMEASE PROTEIN DPPB-RELATED"/>
    <property type="match status" value="1"/>
</dbReference>
<name>A0A1X7KJU7_9BACT</name>
<sequence length="125" mass="13863">MSAKYTRQVRTAVLEELNQDYVLEAEVRGESRLVILWREVLPNAVLPLITLLGLSLGSLLGGTAVVEIIFSWPGLGNLAVQAISARGYPMVQGYVLWISLVYMVINLAVDVSYNYLDPRLRGVSR</sequence>
<dbReference type="CDD" id="cd06261">
    <property type="entry name" value="TM_PBP2"/>
    <property type="match status" value="1"/>
</dbReference>